<organism evidence="2 3">
    <name type="scientific">Aeribacillus alveayuensis</name>
    <dbReference type="NCBI Taxonomy" id="279215"/>
    <lineage>
        <taxon>Bacteria</taxon>
        <taxon>Bacillati</taxon>
        <taxon>Bacillota</taxon>
        <taxon>Bacilli</taxon>
        <taxon>Bacillales</taxon>
        <taxon>Bacillaceae</taxon>
        <taxon>Aeribacillus</taxon>
    </lineage>
</organism>
<evidence type="ECO:0000313" key="2">
    <source>
        <dbReference type="EMBL" id="MDQ0162180.1"/>
    </source>
</evidence>
<accession>A0ABT9VN84</accession>
<protein>
    <submittedName>
        <fullName evidence="2">RimJ/RimL family protein N-acetyltransferase</fullName>
    </submittedName>
</protein>
<dbReference type="Gene3D" id="3.40.630.30">
    <property type="match status" value="1"/>
</dbReference>
<proteinExistence type="predicted"/>
<dbReference type="SUPFAM" id="SSF55729">
    <property type="entry name" value="Acyl-CoA N-acyltransferases (Nat)"/>
    <property type="match status" value="1"/>
</dbReference>
<comment type="caution">
    <text evidence="2">The sequence shown here is derived from an EMBL/GenBank/DDBJ whole genome shotgun (WGS) entry which is preliminary data.</text>
</comment>
<evidence type="ECO:0000313" key="3">
    <source>
        <dbReference type="Proteomes" id="UP001225646"/>
    </source>
</evidence>
<gene>
    <name evidence="2" type="ORF">J2S06_001256</name>
</gene>
<sequence>MALKEFVQLKAPLHKGPNYIEIIEVEEKEIKSYFVDPKWLKANNEERHIFAIQLEKRTIGAAILTKDTISSKTGKLNYWMEYDYLINGFGTIVAAELIQYAIEELHLETITSDVLEPLWGNECEPFVSI</sequence>
<dbReference type="EMBL" id="JAUSTR010000003">
    <property type="protein sequence ID" value="MDQ0162180.1"/>
    <property type="molecule type" value="Genomic_DNA"/>
</dbReference>
<keyword evidence="3" id="KW-1185">Reference proteome</keyword>
<dbReference type="InterPro" id="IPR000182">
    <property type="entry name" value="GNAT_dom"/>
</dbReference>
<feature type="domain" description="N-acetyltransferase" evidence="1">
    <location>
        <begin position="29"/>
        <end position="114"/>
    </location>
</feature>
<evidence type="ECO:0000259" key="1">
    <source>
        <dbReference type="Pfam" id="PF13302"/>
    </source>
</evidence>
<dbReference type="RefSeq" id="WP_419151697.1">
    <property type="nucleotide sequence ID" value="NZ_JAUSTR010000003.1"/>
</dbReference>
<dbReference type="InterPro" id="IPR016181">
    <property type="entry name" value="Acyl_CoA_acyltransferase"/>
</dbReference>
<dbReference type="Pfam" id="PF13302">
    <property type="entry name" value="Acetyltransf_3"/>
    <property type="match status" value="1"/>
</dbReference>
<reference evidence="2 3" key="1">
    <citation type="submission" date="2023-07" db="EMBL/GenBank/DDBJ databases">
        <title>Genomic Encyclopedia of Type Strains, Phase IV (KMG-IV): sequencing the most valuable type-strain genomes for metagenomic binning, comparative biology and taxonomic classification.</title>
        <authorList>
            <person name="Goeker M."/>
        </authorList>
    </citation>
    <scope>NUCLEOTIDE SEQUENCE [LARGE SCALE GENOMIC DNA]</scope>
    <source>
        <strain evidence="2 3">DSM 19092</strain>
    </source>
</reference>
<name>A0ABT9VN84_9BACI</name>
<dbReference type="Proteomes" id="UP001225646">
    <property type="component" value="Unassembled WGS sequence"/>
</dbReference>